<sequence>MAGTAATAQALESALHKQHHFPERANAFLELQHIWATMPDTERQKRRTEPGKRRARLDDSHPPTADRLQVVEAHPTAATLTLSTERAARIDVELNAFVKPLEQQAYQEYRARYDG</sequence>
<dbReference type="RefSeq" id="WP_380076986.1">
    <property type="nucleotide sequence ID" value="NZ_JBHRZF010000094.1"/>
</dbReference>
<accession>A0ABV8A6A7</accession>
<evidence type="ECO:0000313" key="2">
    <source>
        <dbReference type="EMBL" id="MFC3860750.1"/>
    </source>
</evidence>
<feature type="compositionally biased region" description="Basic and acidic residues" evidence="1">
    <location>
        <begin position="40"/>
        <end position="61"/>
    </location>
</feature>
<dbReference type="Proteomes" id="UP001595748">
    <property type="component" value="Unassembled WGS sequence"/>
</dbReference>
<comment type="caution">
    <text evidence="2">The sequence shown here is derived from an EMBL/GenBank/DDBJ whole genome shotgun (WGS) entry which is preliminary data.</text>
</comment>
<name>A0ABV8A6A7_9DEIO</name>
<gene>
    <name evidence="2" type="ORF">ACFOPQ_08235</name>
</gene>
<evidence type="ECO:0000256" key="1">
    <source>
        <dbReference type="SAM" id="MobiDB-lite"/>
    </source>
</evidence>
<organism evidence="2 3">
    <name type="scientific">Deinococcus antarcticus</name>
    <dbReference type="NCBI Taxonomy" id="1298767"/>
    <lineage>
        <taxon>Bacteria</taxon>
        <taxon>Thermotogati</taxon>
        <taxon>Deinococcota</taxon>
        <taxon>Deinococci</taxon>
        <taxon>Deinococcales</taxon>
        <taxon>Deinococcaceae</taxon>
        <taxon>Deinococcus</taxon>
    </lineage>
</organism>
<keyword evidence="3" id="KW-1185">Reference proteome</keyword>
<protein>
    <submittedName>
        <fullName evidence="2">Uncharacterized protein</fullName>
    </submittedName>
</protein>
<feature type="region of interest" description="Disordered" evidence="1">
    <location>
        <begin position="39"/>
        <end position="67"/>
    </location>
</feature>
<dbReference type="EMBL" id="JBHRZF010000094">
    <property type="protein sequence ID" value="MFC3860750.1"/>
    <property type="molecule type" value="Genomic_DNA"/>
</dbReference>
<reference evidence="3" key="1">
    <citation type="journal article" date="2019" name="Int. J. Syst. Evol. Microbiol.">
        <title>The Global Catalogue of Microorganisms (GCM) 10K type strain sequencing project: providing services to taxonomists for standard genome sequencing and annotation.</title>
        <authorList>
            <consortium name="The Broad Institute Genomics Platform"/>
            <consortium name="The Broad Institute Genome Sequencing Center for Infectious Disease"/>
            <person name="Wu L."/>
            <person name="Ma J."/>
        </authorList>
    </citation>
    <scope>NUCLEOTIDE SEQUENCE [LARGE SCALE GENOMIC DNA]</scope>
    <source>
        <strain evidence="3">CCTCC AB 2013263</strain>
    </source>
</reference>
<proteinExistence type="predicted"/>
<evidence type="ECO:0000313" key="3">
    <source>
        <dbReference type="Proteomes" id="UP001595748"/>
    </source>
</evidence>